<accession>A0A382P913</accession>
<organism evidence="1">
    <name type="scientific">marine metagenome</name>
    <dbReference type="NCBI Taxonomy" id="408172"/>
    <lineage>
        <taxon>unclassified sequences</taxon>
        <taxon>metagenomes</taxon>
        <taxon>ecological metagenomes</taxon>
    </lineage>
</organism>
<name>A0A382P913_9ZZZZ</name>
<evidence type="ECO:0000313" key="1">
    <source>
        <dbReference type="EMBL" id="SVC69913.1"/>
    </source>
</evidence>
<proteinExistence type="predicted"/>
<dbReference type="AlphaFoldDB" id="A0A382P913"/>
<protein>
    <submittedName>
        <fullName evidence="1">Uncharacterized protein</fullName>
    </submittedName>
</protein>
<dbReference type="EMBL" id="UINC01105746">
    <property type="protein sequence ID" value="SVC69913.1"/>
    <property type="molecule type" value="Genomic_DNA"/>
</dbReference>
<gene>
    <name evidence="1" type="ORF">METZ01_LOCUS322767</name>
</gene>
<sequence length="50" mass="5586">MDTMKPLTNTQISKLLLREHNLSVSYKSVGKILEDGEIVGKTVNGEKIEQ</sequence>
<reference evidence="1" key="1">
    <citation type="submission" date="2018-05" db="EMBL/GenBank/DDBJ databases">
        <authorList>
            <person name="Lanie J.A."/>
            <person name="Ng W.-L."/>
            <person name="Kazmierczak K.M."/>
            <person name="Andrzejewski T.M."/>
            <person name="Davidsen T.M."/>
            <person name="Wayne K.J."/>
            <person name="Tettelin H."/>
            <person name="Glass J.I."/>
            <person name="Rusch D."/>
            <person name="Podicherti R."/>
            <person name="Tsui H.-C.T."/>
            <person name="Winkler M.E."/>
        </authorList>
    </citation>
    <scope>NUCLEOTIDE SEQUENCE</scope>
</reference>